<evidence type="ECO:0000313" key="1">
    <source>
        <dbReference type="EMBL" id="RCU49612.1"/>
    </source>
</evidence>
<gene>
    <name evidence="1" type="ORF">DU002_11910</name>
</gene>
<organism evidence="1 2">
    <name type="scientific">Corallincola holothuriorum</name>
    <dbReference type="NCBI Taxonomy" id="2282215"/>
    <lineage>
        <taxon>Bacteria</taxon>
        <taxon>Pseudomonadati</taxon>
        <taxon>Pseudomonadota</taxon>
        <taxon>Gammaproteobacteria</taxon>
        <taxon>Alteromonadales</taxon>
        <taxon>Psychromonadaceae</taxon>
        <taxon>Corallincola</taxon>
    </lineage>
</organism>
<dbReference type="EMBL" id="QPID01000006">
    <property type="protein sequence ID" value="RCU49612.1"/>
    <property type="molecule type" value="Genomic_DNA"/>
</dbReference>
<name>A0A368NGA5_9GAMM</name>
<reference evidence="1 2" key="1">
    <citation type="submission" date="2018-07" db="EMBL/GenBank/DDBJ databases">
        <title>Corallincola holothuriorum sp. nov., a new facultative anaerobe isolated from sea cucumber Apostichopus japonicus.</title>
        <authorList>
            <person name="Xia H."/>
        </authorList>
    </citation>
    <scope>NUCLEOTIDE SEQUENCE [LARGE SCALE GENOMIC DNA]</scope>
    <source>
        <strain evidence="1 2">C4</strain>
    </source>
</reference>
<dbReference type="AlphaFoldDB" id="A0A368NGA5"/>
<accession>A0A368NGA5</accession>
<dbReference type="Proteomes" id="UP000252558">
    <property type="component" value="Unassembled WGS sequence"/>
</dbReference>
<protein>
    <submittedName>
        <fullName evidence="1">Uncharacterized protein</fullName>
    </submittedName>
</protein>
<proteinExistence type="predicted"/>
<evidence type="ECO:0000313" key="2">
    <source>
        <dbReference type="Proteomes" id="UP000252558"/>
    </source>
</evidence>
<keyword evidence="2" id="KW-1185">Reference proteome</keyword>
<comment type="caution">
    <text evidence="1">The sequence shown here is derived from an EMBL/GenBank/DDBJ whole genome shotgun (WGS) entry which is preliminary data.</text>
</comment>
<sequence>MPGTIVTVVTDKLGPREQAAPKLFDLGGTAWQNGVAMPVGYSESPVECNDFRDDFLQAGEYFIGVNESVYGKSSNCSFNGHPPIFSQLPAPRFEGFMQPTAIYRMNRHKSFLGWPHAMGESGVGADTLASGRSVHINYMYRSNVDQLQYYRFELEGNDSGDLITATDDYWTLGESVVIDDGERQVTAKVLDFNSTYGHLHVAVDVLGQGRLLEHSGTITGEESGEQLRYTKRLVPGSNKYLRIWDEQQDPVFRSSLTGTEGLYGGGGDSDRYPKLFLSKADQAWHNIMYLADLDNKRLKAFVDGVVIYDVEAPLADVQPDASPTIALLGVDNNASSQDGYEFMRVQTAEIYVSRDKQAVFIGNHGDIYQVSNLCAQYITEWDEQLNEYSFNYRDCGIDPDSAYLFMLNDQLVMHEYGYSLKDGMRYQPTERYWPKLDGRNDMLGFADRFTFSESAWYYDGKIKPVAGYEGDFVLAAYSAASRMRINDDNTVTVHRHTSNDVLSDKIRTGEWWRFRFESSVNSGLILKVAYADGDSDTIQISETPVTGFYFDRIGVQPNRDYHRLDGIADLDINGEHFYSLNDARSWSGSTSKDEIGNIDLYYNKLEPESQGYGRIPILEFD</sequence>